<name>A0A0F9LDJ1_9ZZZZ</name>
<proteinExistence type="predicted"/>
<gene>
    <name evidence="1" type="ORF">LCGC14_1212380</name>
</gene>
<organism evidence="1">
    <name type="scientific">marine sediment metagenome</name>
    <dbReference type="NCBI Taxonomy" id="412755"/>
    <lineage>
        <taxon>unclassified sequences</taxon>
        <taxon>metagenomes</taxon>
        <taxon>ecological metagenomes</taxon>
    </lineage>
</organism>
<comment type="caution">
    <text evidence="1">The sequence shown here is derived from an EMBL/GenBank/DDBJ whole genome shotgun (WGS) entry which is preliminary data.</text>
</comment>
<evidence type="ECO:0000313" key="1">
    <source>
        <dbReference type="EMBL" id="KKM93044.1"/>
    </source>
</evidence>
<protein>
    <submittedName>
        <fullName evidence="1">Uncharacterized protein</fullName>
    </submittedName>
</protein>
<sequence length="263" mass="28936">MFTRRYVHDSALTASDAAEVLRVLNDGARRVDDYLGRHFFSELATRYYDGNSKHRLWLPDDLLSVTTLKVDDDGDGVFETELVADTDYWLWPDNSTPKIRIDINPESNLISRWPTGRRRIEVVGEWGYTNAVEREAATATVADASTTVLTSSVAGGLAIGQTLLLGTEQVYVSAGAGTAWTITRGVNGTTAAAHIAGTVIDRYVYEEAAVGAALMWAGRLWTRKDTADATTIINPMMGTLEVHRGMDPDIRQALDRYRAPVLV</sequence>
<dbReference type="EMBL" id="LAZR01006318">
    <property type="protein sequence ID" value="KKM93044.1"/>
    <property type="molecule type" value="Genomic_DNA"/>
</dbReference>
<accession>A0A0F9LDJ1</accession>
<reference evidence="1" key="1">
    <citation type="journal article" date="2015" name="Nature">
        <title>Complex archaea that bridge the gap between prokaryotes and eukaryotes.</title>
        <authorList>
            <person name="Spang A."/>
            <person name="Saw J.H."/>
            <person name="Jorgensen S.L."/>
            <person name="Zaremba-Niedzwiedzka K."/>
            <person name="Martijn J."/>
            <person name="Lind A.E."/>
            <person name="van Eijk R."/>
            <person name="Schleper C."/>
            <person name="Guy L."/>
            <person name="Ettema T.J."/>
        </authorList>
    </citation>
    <scope>NUCLEOTIDE SEQUENCE</scope>
</reference>
<dbReference type="AlphaFoldDB" id="A0A0F9LDJ1"/>